<organism evidence="1 2">
    <name type="scientific">Gemmata massiliana</name>
    <dbReference type="NCBI Taxonomy" id="1210884"/>
    <lineage>
        <taxon>Bacteria</taxon>
        <taxon>Pseudomonadati</taxon>
        <taxon>Planctomycetota</taxon>
        <taxon>Planctomycetia</taxon>
        <taxon>Gemmatales</taxon>
        <taxon>Gemmataceae</taxon>
        <taxon>Gemmata</taxon>
    </lineage>
</organism>
<protein>
    <submittedName>
        <fullName evidence="1">Uncharacterized protein</fullName>
    </submittedName>
</protein>
<sequence length="68" mass="7921">MVAPFVRDRMAEEIKMTCVCCHCRRERMTADEWRDRVPVAGERLTHGICPACLYELYPDLAPLVRPRS</sequence>
<name>A0A6P2D1D1_9BACT</name>
<keyword evidence="2" id="KW-1185">Reference proteome</keyword>
<reference evidence="1 2" key="1">
    <citation type="submission" date="2019-05" db="EMBL/GenBank/DDBJ databases">
        <authorList>
            <consortium name="Science for Life Laboratories"/>
        </authorList>
    </citation>
    <scope>NUCLEOTIDE SEQUENCE [LARGE SCALE GENOMIC DNA]</scope>
    <source>
        <strain evidence="1">Soil9</strain>
    </source>
</reference>
<evidence type="ECO:0000313" key="2">
    <source>
        <dbReference type="Proteomes" id="UP000464178"/>
    </source>
</evidence>
<dbReference type="Proteomes" id="UP000464178">
    <property type="component" value="Chromosome"/>
</dbReference>
<proteinExistence type="predicted"/>
<dbReference type="RefSeq" id="WP_162669162.1">
    <property type="nucleotide sequence ID" value="NZ_LR593886.1"/>
</dbReference>
<accession>A0A6P2D1D1</accession>
<dbReference type="AlphaFoldDB" id="A0A6P2D1D1"/>
<dbReference type="EMBL" id="LR593886">
    <property type="protein sequence ID" value="VTR94657.1"/>
    <property type="molecule type" value="Genomic_DNA"/>
</dbReference>
<dbReference type="KEGG" id="gms:SOIL9_30570"/>
<evidence type="ECO:0000313" key="1">
    <source>
        <dbReference type="EMBL" id="VTR94657.1"/>
    </source>
</evidence>
<gene>
    <name evidence="1" type="ORF">SOIL9_30570</name>
</gene>